<reference evidence="3" key="1">
    <citation type="submission" date="2021-01" db="EMBL/GenBank/DDBJ databases">
        <authorList>
            <person name="Corre E."/>
            <person name="Pelletier E."/>
            <person name="Niang G."/>
            <person name="Scheremetjew M."/>
            <person name="Finn R."/>
            <person name="Kale V."/>
            <person name="Holt S."/>
            <person name="Cochrane G."/>
            <person name="Meng A."/>
            <person name="Brown T."/>
            <person name="Cohen L."/>
        </authorList>
    </citation>
    <scope>NUCLEOTIDE SEQUENCE</scope>
    <source>
        <strain evidence="3">MM31A-1</strain>
    </source>
</reference>
<accession>A0A7S3QJ77</accession>
<proteinExistence type="predicted"/>
<gene>
    <name evidence="3" type="ORF">CDEB00056_LOCUS24066</name>
</gene>
<evidence type="ECO:0000256" key="2">
    <source>
        <dbReference type="SAM" id="SignalP"/>
    </source>
</evidence>
<dbReference type="EMBL" id="HBIO01031388">
    <property type="protein sequence ID" value="CAE0479212.1"/>
    <property type="molecule type" value="Transcribed_RNA"/>
</dbReference>
<keyword evidence="2" id="KW-0732">Signal</keyword>
<feature type="region of interest" description="Disordered" evidence="1">
    <location>
        <begin position="102"/>
        <end position="125"/>
    </location>
</feature>
<sequence length="280" mass="30565">MKGLQTTAFLSVFSFLQFQVSEGFTTQRRNTEKHRIKDRIRRVARTSSTPAGMSSFKSTDVDMESATIKNDEKNIASFCRRKVIERTVSLIALAISNPVLAQPVDSDDNKTATTDSKGADDARSSRSLVKGMVTLKAPERLPEDTSTSALYITARPNKADNVPKAILDGSNGKPPPVLAARFPNPSFPFDFELSELDLTVEGVAQVTSAASLTVSDNYWWENQDLIISGRWDTDGIAATRDPTDLVGRSQFYASRSEKVDLQIGGRGVTGKLVTGKSPSR</sequence>
<evidence type="ECO:0000256" key="1">
    <source>
        <dbReference type="SAM" id="MobiDB-lite"/>
    </source>
</evidence>
<protein>
    <submittedName>
        <fullName evidence="3">Uncharacterized protein</fullName>
    </submittedName>
</protein>
<dbReference type="AlphaFoldDB" id="A0A7S3QJ77"/>
<feature type="chain" id="PRO_5031060747" evidence="2">
    <location>
        <begin position="24"/>
        <end position="280"/>
    </location>
</feature>
<feature type="signal peptide" evidence="2">
    <location>
        <begin position="1"/>
        <end position="23"/>
    </location>
</feature>
<name>A0A7S3QJ77_9STRA</name>
<organism evidence="3">
    <name type="scientific">Chaetoceros debilis</name>
    <dbReference type="NCBI Taxonomy" id="122233"/>
    <lineage>
        <taxon>Eukaryota</taxon>
        <taxon>Sar</taxon>
        <taxon>Stramenopiles</taxon>
        <taxon>Ochrophyta</taxon>
        <taxon>Bacillariophyta</taxon>
        <taxon>Coscinodiscophyceae</taxon>
        <taxon>Chaetocerotophycidae</taxon>
        <taxon>Chaetocerotales</taxon>
        <taxon>Chaetocerotaceae</taxon>
        <taxon>Chaetoceros</taxon>
    </lineage>
</organism>
<evidence type="ECO:0000313" key="3">
    <source>
        <dbReference type="EMBL" id="CAE0479212.1"/>
    </source>
</evidence>